<evidence type="ECO:0000259" key="1">
    <source>
        <dbReference type="PROSITE" id="PS50164"/>
    </source>
</evidence>
<evidence type="ECO:0000313" key="2">
    <source>
        <dbReference type="EMBL" id="KUG22636.1"/>
    </source>
</evidence>
<dbReference type="InterPro" id="IPR035901">
    <property type="entry name" value="GIY-YIG_endonuc_sf"/>
</dbReference>
<protein>
    <submittedName>
        <fullName evidence="2">Excinuclease abc, c subunit-like</fullName>
    </submittedName>
</protein>
<dbReference type="SUPFAM" id="SSF82771">
    <property type="entry name" value="GIY-YIG endonuclease"/>
    <property type="match status" value="1"/>
</dbReference>
<dbReference type="InterPro" id="IPR050190">
    <property type="entry name" value="UPF0213_domain"/>
</dbReference>
<dbReference type="AlphaFoldDB" id="A0A0W8FP26"/>
<sequence>MLFMKQYYVYILASKRNGTLYAGVTSDLIKRIYEHKQNLIDGFTKEYNIHILLYYDQHNQIEEAIAREKQIKKWNRKWKIRLIEEKHPEWKDLYEEIQ</sequence>
<accession>A0A0W8FP26</accession>
<dbReference type="PANTHER" id="PTHR34477:SF5">
    <property type="entry name" value="BSL5627 PROTEIN"/>
    <property type="match status" value="1"/>
</dbReference>
<dbReference type="Pfam" id="PF01541">
    <property type="entry name" value="GIY-YIG"/>
    <property type="match status" value="1"/>
</dbReference>
<reference evidence="2" key="1">
    <citation type="journal article" date="2015" name="Proc. Natl. Acad. Sci. U.S.A.">
        <title>Networks of energetic and metabolic interactions define dynamics in microbial communities.</title>
        <authorList>
            <person name="Embree M."/>
            <person name="Liu J.K."/>
            <person name="Al-Bassam M.M."/>
            <person name="Zengler K."/>
        </authorList>
    </citation>
    <scope>NUCLEOTIDE SEQUENCE</scope>
</reference>
<dbReference type="Gene3D" id="3.40.1440.10">
    <property type="entry name" value="GIY-YIG endonuclease"/>
    <property type="match status" value="1"/>
</dbReference>
<organism evidence="2">
    <name type="scientific">hydrocarbon metagenome</name>
    <dbReference type="NCBI Taxonomy" id="938273"/>
    <lineage>
        <taxon>unclassified sequences</taxon>
        <taxon>metagenomes</taxon>
        <taxon>ecological metagenomes</taxon>
    </lineage>
</organism>
<comment type="caution">
    <text evidence="2">The sequence shown here is derived from an EMBL/GenBank/DDBJ whole genome shotgun (WGS) entry which is preliminary data.</text>
</comment>
<gene>
    <name evidence="2" type="ORF">ASZ90_007587</name>
</gene>
<proteinExistence type="predicted"/>
<dbReference type="CDD" id="cd10448">
    <property type="entry name" value="GIY-YIG_unchar_3"/>
    <property type="match status" value="1"/>
</dbReference>
<name>A0A0W8FP26_9ZZZZ</name>
<dbReference type="EMBL" id="LNQE01000949">
    <property type="protein sequence ID" value="KUG22636.1"/>
    <property type="molecule type" value="Genomic_DNA"/>
</dbReference>
<dbReference type="InterPro" id="IPR000305">
    <property type="entry name" value="GIY-YIG_endonuc"/>
</dbReference>
<feature type="domain" description="GIY-YIG" evidence="1">
    <location>
        <begin position="5"/>
        <end position="81"/>
    </location>
</feature>
<dbReference type="PROSITE" id="PS50164">
    <property type="entry name" value="GIY_YIG"/>
    <property type="match status" value="1"/>
</dbReference>
<dbReference type="PANTHER" id="PTHR34477">
    <property type="entry name" value="UPF0213 PROTEIN YHBQ"/>
    <property type="match status" value="1"/>
</dbReference>
<dbReference type="SMART" id="SM00465">
    <property type="entry name" value="GIYc"/>
    <property type="match status" value="1"/>
</dbReference>